<dbReference type="Pfam" id="PF13426">
    <property type="entry name" value="PAS_9"/>
    <property type="match status" value="1"/>
</dbReference>
<evidence type="ECO:0000259" key="10">
    <source>
        <dbReference type="PROSITE" id="PS50113"/>
    </source>
</evidence>
<dbReference type="Pfam" id="PF02518">
    <property type="entry name" value="HATPase_c"/>
    <property type="match status" value="1"/>
</dbReference>
<reference evidence="11" key="1">
    <citation type="submission" date="2020-11" db="EMBL/GenBank/DDBJ databases">
        <title>Azospira restricta DSM 18626 genome sequence.</title>
        <authorList>
            <person name="Moe W.M."/>
        </authorList>
    </citation>
    <scope>NUCLEOTIDE SEQUENCE</scope>
    <source>
        <strain evidence="11">DSM 18626</strain>
    </source>
</reference>
<keyword evidence="3" id="KW-0597">Phosphoprotein</keyword>
<evidence type="ECO:0000256" key="5">
    <source>
        <dbReference type="ARBA" id="ARBA00022777"/>
    </source>
</evidence>
<dbReference type="PRINTS" id="PR00344">
    <property type="entry name" value="BCTRLSENSOR"/>
</dbReference>
<evidence type="ECO:0000256" key="2">
    <source>
        <dbReference type="ARBA" id="ARBA00012438"/>
    </source>
</evidence>
<dbReference type="CDD" id="cd00130">
    <property type="entry name" value="PAS"/>
    <property type="match status" value="3"/>
</dbReference>
<dbReference type="PROSITE" id="PS50113">
    <property type="entry name" value="PAC"/>
    <property type="match status" value="2"/>
</dbReference>
<dbReference type="Gene3D" id="3.30.450.20">
    <property type="entry name" value="PAS domain"/>
    <property type="match status" value="3"/>
</dbReference>
<comment type="catalytic activity">
    <reaction evidence="1">
        <text>ATP + protein L-histidine = ADP + protein N-phospho-L-histidine.</text>
        <dbReference type="EC" id="2.7.13.3"/>
    </reaction>
</comment>
<feature type="domain" description="Histidine kinase" evidence="8">
    <location>
        <begin position="494"/>
        <end position="726"/>
    </location>
</feature>
<keyword evidence="7" id="KW-0472">Membrane</keyword>
<dbReference type="SMART" id="SM00388">
    <property type="entry name" value="HisKA"/>
    <property type="match status" value="1"/>
</dbReference>
<dbReference type="InterPro" id="IPR036097">
    <property type="entry name" value="HisK_dim/P_sf"/>
</dbReference>
<dbReference type="SMART" id="SM00086">
    <property type="entry name" value="PAC"/>
    <property type="match status" value="3"/>
</dbReference>
<dbReference type="AlphaFoldDB" id="A0A974SQB6"/>
<evidence type="ECO:0000259" key="9">
    <source>
        <dbReference type="PROSITE" id="PS50112"/>
    </source>
</evidence>
<dbReference type="SUPFAM" id="SSF55874">
    <property type="entry name" value="ATPase domain of HSP90 chaperone/DNA topoisomerase II/histidine kinase"/>
    <property type="match status" value="1"/>
</dbReference>
<feature type="domain" description="PAS" evidence="9">
    <location>
        <begin position="306"/>
        <end position="378"/>
    </location>
</feature>
<keyword evidence="12" id="KW-1185">Reference proteome</keyword>
<dbReference type="RefSeq" id="WP_203387950.1">
    <property type="nucleotide sequence ID" value="NZ_CP064781.1"/>
</dbReference>
<feature type="domain" description="PAC" evidence="10">
    <location>
        <begin position="253"/>
        <end position="305"/>
    </location>
</feature>
<dbReference type="Proteomes" id="UP000663444">
    <property type="component" value="Chromosome"/>
</dbReference>
<organism evidence="11 12">
    <name type="scientific">Azospira restricta</name>
    <dbReference type="NCBI Taxonomy" id="404405"/>
    <lineage>
        <taxon>Bacteria</taxon>
        <taxon>Pseudomonadati</taxon>
        <taxon>Pseudomonadota</taxon>
        <taxon>Betaproteobacteria</taxon>
        <taxon>Rhodocyclales</taxon>
        <taxon>Rhodocyclaceae</taxon>
        <taxon>Azospira</taxon>
    </lineage>
</organism>
<evidence type="ECO:0000256" key="6">
    <source>
        <dbReference type="SAM" id="Coils"/>
    </source>
</evidence>
<dbReference type="InterPro" id="IPR036890">
    <property type="entry name" value="HATPase_C_sf"/>
</dbReference>
<evidence type="ECO:0000256" key="3">
    <source>
        <dbReference type="ARBA" id="ARBA00022553"/>
    </source>
</evidence>
<dbReference type="InterPro" id="IPR035965">
    <property type="entry name" value="PAS-like_dom_sf"/>
</dbReference>
<evidence type="ECO:0000256" key="4">
    <source>
        <dbReference type="ARBA" id="ARBA00022679"/>
    </source>
</evidence>
<feature type="domain" description="PAC" evidence="10">
    <location>
        <begin position="397"/>
        <end position="449"/>
    </location>
</feature>
<dbReference type="InterPro" id="IPR000014">
    <property type="entry name" value="PAS"/>
</dbReference>
<name>A0A974SQB6_9RHOO</name>
<dbReference type="InterPro" id="IPR004358">
    <property type="entry name" value="Sig_transdc_His_kin-like_C"/>
</dbReference>
<dbReference type="SUPFAM" id="SSF55785">
    <property type="entry name" value="PYP-like sensor domain (PAS domain)"/>
    <property type="match status" value="3"/>
</dbReference>
<evidence type="ECO:0000313" key="12">
    <source>
        <dbReference type="Proteomes" id="UP000663444"/>
    </source>
</evidence>
<dbReference type="EC" id="2.7.13.3" evidence="2"/>
<keyword evidence="5" id="KW-0418">Kinase</keyword>
<dbReference type="SUPFAM" id="SSF47384">
    <property type="entry name" value="Homodimeric domain of signal transducing histidine kinase"/>
    <property type="match status" value="1"/>
</dbReference>
<dbReference type="PROSITE" id="PS50109">
    <property type="entry name" value="HIS_KIN"/>
    <property type="match status" value="1"/>
</dbReference>
<dbReference type="Pfam" id="PF08448">
    <property type="entry name" value="PAS_4"/>
    <property type="match status" value="2"/>
</dbReference>
<dbReference type="PROSITE" id="PS50112">
    <property type="entry name" value="PAS"/>
    <property type="match status" value="2"/>
</dbReference>
<dbReference type="PANTHER" id="PTHR43304:SF1">
    <property type="entry name" value="PAC DOMAIN-CONTAINING PROTEIN"/>
    <property type="match status" value="1"/>
</dbReference>
<proteinExistence type="predicted"/>
<evidence type="ECO:0000256" key="1">
    <source>
        <dbReference type="ARBA" id="ARBA00000085"/>
    </source>
</evidence>
<dbReference type="GO" id="GO:0000155">
    <property type="term" value="F:phosphorelay sensor kinase activity"/>
    <property type="evidence" value="ECO:0007669"/>
    <property type="project" value="InterPro"/>
</dbReference>
<evidence type="ECO:0000256" key="7">
    <source>
        <dbReference type="SAM" id="Phobius"/>
    </source>
</evidence>
<dbReference type="Gene3D" id="3.30.565.10">
    <property type="entry name" value="Histidine kinase-like ATPase, C-terminal domain"/>
    <property type="match status" value="1"/>
</dbReference>
<dbReference type="NCBIfam" id="TIGR00229">
    <property type="entry name" value="sensory_box"/>
    <property type="match status" value="3"/>
</dbReference>
<dbReference type="InterPro" id="IPR013656">
    <property type="entry name" value="PAS_4"/>
</dbReference>
<dbReference type="InterPro" id="IPR001610">
    <property type="entry name" value="PAC"/>
</dbReference>
<dbReference type="EMBL" id="CP064781">
    <property type="protein sequence ID" value="QRJ64408.1"/>
    <property type="molecule type" value="Genomic_DNA"/>
</dbReference>
<feature type="coiled-coil region" evidence="6">
    <location>
        <begin position="437"/>
        <end position="485"/>
    </location>
</feature>
<gene>
    <name evidence="11" type="ORF">IWH25_03380</name>
</gene>
<sequence>MSDPGQTTLALSNPLDGWMAVVVGGLALALVLAALLIEIGRRRRLADDLAANAANYRMLFDSNPNPMYVYDVDSLELLAVNQTLLGHYGYAAATELVGQPVLTLHAEIEREAVRQTIARLASSGEGQFKRRWLHLRKDGECFPVEIFSQPMRYAGHQARMVVARDLGDQVKAELELLSQRHFRESLLEALPLPVFYKDRDGRYLGLNDAFLSFFGASREHFVGKTAWDIAPRELAARYQAADDDLYAHPDDTQVYSAQVMTKTNGLRDVIFTKAVFRDHQGQVAGLVGTVLDVTEREAADRALRESRAELAQILENSPLPIFVIDAEHRVVVWNPACERTFGVPAAQILGSHRQWSPFYPSERPVMADIVLEGGREPDVARYYENRYRRSPVNPEAYEAEDFFPHLGDGGRWLFFTASPLRDSSGKVVGAIETLLDITERKRAEEQARELNERLEARVLQRTQDLARANEELRLAMRQLVQTEKLASLGSLVAGVAHELNTPLGNVLTVATTLRDRTEDFVAAVSSGEGLRRSTITEYTNGCLEAARIVERNAQRAADLIGNFKEVAVDQTSTRRRRFDLREVIDELLATLQPTLRRTTHQISVEVPSGIVLDSYPGPLEQILGNLIMNSLLHGFEHVADGRIRLTAEADDDAVRLGYSDNGAGMGEETAQHAFDPFFTTKLGKGGSGLGLYIVYNLTTAVLGGNIALKSAAGEGAHFDLVLPRVAPRLAEPAEGQ</sequence>
<feature type="domain" description="PAS" evidence="9">
    <location>
        <begin position="179"/>
        <end position="225"/>
    </location>
</feature>
<dbReference type="PANTHER" id="PTHR43304">
    <property type="entry name" value="PHYTOCHROME-LIKE PROTEIN CPH1"/>
    <property type="match status" value="1"/>
</dbReference>
<feature type="transmembrane region" description="Helical" evidence="7">
    <location>
        <begin position="17"/>
        <end position="37"/>
    </location>
</feature>
<dbReference type="InterPro" id="IPR005467">
    <property type="entry name" value="His_kinase_dom"/>
</dbReference>
<keyword evidence="6" id="KW-0175">Coiled coil</keyword>
<keyword evidence="4" id="KW-0808">Transferase</keyword>
<protein>
    <recommendedName>
        <fullName evidence="2">histidine kinase</fullName>
        <ecNumber evidence="2">2.7.13.3</ecNumber>
    </recommendedName>
</protein>
<dbReference type="InterPro" id="IPR003661">
    <property type="entry name" value="HisK_dim/P_dom"/>
</dbReference>
<dbReference type="SMART" id="SM00091">
    <property type="entry name" value="PAS"/>
    <property type="match status" value="3"/>
</dbReference>
<evidence type="ECO:0000313" key="11">
    <source>
        <dbReference type="EMBL" id="QRJ64408.1"/>
    </source>
</evidence>
<evidence type="ECO:0000259" key="8">
    <source>
        <dbReference type="PROSITE" id="PS50109"/>
    </source>
</evidence>
<dbReference type="InterPro" id="IPR000700">
    <property type="entry name" value="PAS-assoc_C"/>
</dbReference>
<dbReference type="SMART" id="SM00387">
    <property type="entry name" value="HATPase_c"/>
    <property type="match status" value="1"/>
</dbReference>
<dbReference type="CDD" id="cd00082">
    <property type="entry name" value="HisKA"/>
    <property type="match status" value="1"/>
</dbReference>
<dbReference type="KEGG" id="ares:IWH25_03380"/>
<accession>A0A974SQB6</accession>
<keyword evidence="7" id="KW-1133">Transmembrane helix</keyword>
<dbReference type="Gene3D" id="1.10.287.130">
    <property type="match status" value="1"/>
</dbReference>
<dbReference type="InterPro" id="IPR052162">
    <property type="entry name" value="Sensor_kinase/Photoreceptor"/>
</dbReference>
<dbReference type="InterPro" id="IPR003594">
    <property type="entry name" value="HATPase_dom"/>
</dbReference>
<keyword evidence="7" id="KW-0812">Transmembrane</keyword>